<gene>
    <name evidence="3" type="ORF">AACH00_13385</name>
</gene>
<name>A0ABU9C688_9BURK</name>
<sequence length="283" mass="28987">MWTLNVVGPGRVGRSLSRLWLDAGMAQLQAVLARQPGHAQAAIEALGAGTACTALAQMPPADVWLLAVPDTQIASVAAQLAELSQARGWAPAQAWHCSGFLTSTEMAPLQALGWDVASAHPALSFADPDRACAQFPGTVCALEGTAAALQRAQVAFEQIGGRCFELQAAHKPLYHGAAVFASNFLPVLQAVATELWQGTGVPPAWVPGLAQGFLTQVSSNVQALGPRAALTGPAARGDGAVLAAQGQAMSARDAALGEAYASLSELAGRLARRGQVLGEPSGS</sequence>
<dbReference type="InterPro" id="IPR018931">
    <property type="entry name" value="DUF2520"/>
</dbReference>
<accession>A0ABU9C688</accession>
<evidence type="ECO:0000259" key="2">
    <source>
        <dbReference type="Pfam" id="PF10728"/>
    </source>
</evidence>
<reference evidence="3 4" key="1">
    <citation type="submission" date="2024-04" db="EMBL/GenBank/DDBJ databases">
        <title>Novel species of the genus Ideonella isolated from streams.</title>
        <authorList>
            <person name="Lu H."/>
        </authorList>
    </citation>
    <scope>NUCLEOTIDE SEQUENCE [LARGE SCALE GENOMIC DNA]</scope>
    <source>
        <strain evidence="3 4">LYT19W</strain>
    </source>
</reference>
<dbReference type="PANTHER" id="PTHR40459:SF1">
    <property type="entry name" value="CONSERVED HYPOTHETICAL ALANINE AND LEUCINE RICH PROTEIN"/>
    <property type="match status" value="1"/>
</dbReference>
<dbReference type="Gene3D" id="1.10.1040.20">
    <property type="entry name" value="ProC-like, C-terminal domain"/>
    <property type="match status" value="1"/>
</dbReference>
<organism evidence="3 4">
    <name type="scientific">Ideonella margarita</name>
    <dbReference type="NCBI Taxonomy" id="2984191"/>
    <lineage>
        <taxon>Bacteria</taxon>
        <taxon>Pseudomonadati</taxon>
        <taxon>Pseudomonadota</taxon>
        <taxon>Betaproteobacteria</taxon>
        <taxon>Burkholderiales</taxon>
        <taxon>Sphaerotilaceae</taxon>
        <taxon>Ideonella</taxon>
    </lineage>
</organism>
<dbReference type="InterPro" id="IPR036291">
    <property type="entry name" value="NAD(P)-bd_dom_sf"/>
</dbReference>
<dbReference type="PANTHER" id="PTHR40459">
    <property type="entry name" value="CONSERVED HYPOTHETICAL ALANINE AND LEUCINE RICH PROTEIN"/>
    <property type="match status" value="1"/>
</dbReference>
<proteinExistence type="predicted"/>
<dbReference type="Pfam" id="PF10728">
    <property type="entry name" value="DUF2520"/>
    <property type="match status" value="1"/>
</dbReference>
<dbReference type="InterPro" id="IPR028939">
    <property type="entry name" value="P5C_Rdtase_cat_N"/>
</dbReference>
<keyword evidence="4" id="KW-1185">Reference proteome</keyword>
<protein>
    <submittedName>
        <fullName evidence="3">Rossmann-like and DUF2520 domain-containing protein</fullName>
    </submittedName>
</protein>
<dbReference type="InterPro" id="IPR008927">
    <property type="entry name" value="6-PGluconate_DH-like_C_sf"/>
</dbReference>
<comment type="caution">
    <text evidence="3">The sequence shown here is derived from an EMBL/GenBank/DDBJ whole genome shotgun (WGS) entry which is preliminary data.</text>
</comment>
<dbReference type="Gene3D" id="3.40.50.720">
    <property type="entry name" value="NAD(P)-binding Rossmann-like Domain"/>
    <property type="match status" value="1"/>
</dbReference>
<dbReference type="EMBL" id="JBBUTI010000008">
    <property type="protein sequence ID" value="MEK8047348.1"/>
    <property type="molecule type" value="Genomic_DNA"/>
</dbReference>
<dbReference type="Proteomes" id="UP001379945">
    <property type="component" value="Unassembled WGS sequence"/>
</dbReference>
<evidence type="ECO:0000313" key="3">
    <source>
        <dbReference type="EMBL" id="MEK8047348.1"/>
    </source>
</evidence>
<dbReference type="SUPFAM" id="SSF48179">
    <property type="entry name" value="6-phosphogluconate dehydrogenase C-terminal domain-like"/>
    <property type="match status" value="1"/>
</dbReference>
<evidence type="ECO:0000313" key="4">
    <source>
        <dbReference type="Proteomes" id="UP001379945"/>
    </source>
</evidence>
<feature type="domain" description="Pyrroline-5-carboxylate reductase catalytic N-terminal" evidence="1">
    <location>
        <begin position="5"/>
        <end position="84"/>
    </location>
</feature>
<dbReference type="SUPFAM" id="SSF51735">
    <property type="entry name" value="NAD(P)-binding Rossmann-fold domains"/>
    <property type="match status" value="1"/>
</dbReference>
<dbReference type="Pfam" id="PF03807">
    <property type="entry name" value="F420_oxidored"/>
    <property type="match status" value="1"/>
</dbReference>
<dbReference type="InterPro" id="IPR037108">
    <property type="entry name" value="TM1727-like_C_sf"/>
</dbReference>
<evidence type="ECO:0000259" key="1">
    <source>
        <dbReference type="Pfam" id="PF03807"/>
    </source>
</evidence>
<dbReference type="RefSeq" id="WP_341399649.1">
    <property type="nucleotide sequence ID" value="NZ_JBBUTI010000008.1"/>
</dbReference>
<feature type="domain" description="DUF2520" evidence="2">
    <location>
        <begin position="139"/>
        <end position="265"/>
    </location>
</feature>